<dbReference type="AlphaFoldDB" id="A0A975B525"/>
<sequence length="69" mass="7971">MELTMIICQNVPEVIWNAFRLANMMLEEMDDVSIFLNGPSVKYQDLDSEQFPLNELAKIFTLSEGRLFA</sequence>
<evidence type="ECO:0000313" key="2">
    <source>
        <dbReference type="Proteomes" id="UP000663720"/>
    </source>
</evidence>
<evidence type="ECO:0000313" key="1">
    <source>
        <dbReference type="EMBL" id="QTA78922.1"/>
    </source>
</evidence>
<reference evidence="1" key="1">
    <citation type="journal article" date="2021" name="Microb. Physiol.">
        <title>Proteogenomic Insights into the Physiology of Marine, Sulfate-Reducing, Filamentous Desulfonema limicola and Desulfonema magnum.</title>
        <authorList>
            <person name="Schnaars V."/>
            <person name="Wohlbrand L."/>
            <person name="Scheve S."/>
            <person name="Hinrichs C."/>
            <person name="Reinhardt R."/>
            <person name="Rabus R."/>
        </authorList>
    </citation>
    <scope>NUCLEOTIDE SEQUENCE</scope>
    <source>
        <strain evidence="1">5ac10</strain>
    </source>
</reference>
<dbReference type="EMBL" id="CP061799">
    <property type="protein sequence ID" value="QTA78922.1"/>
    <property type="molecule type" value="Genomic_DNA"/>
</dbReference>
<keyword evidence="2" id="KW-1185">Reference proteome</keyword>
<dbReference type="KEGG" id="dli:dnl_11700"/>
<organism evidence="1 2">
    <name type="scientific">Desulfonema limicola</name>
    <dbReference type="NCBI Taxonomy" id="45656"/>
    <lineage>
        <taxon>Bacteria</taxon>
        <taxon>Pseudomonadati</taxon>
        <taxon>Thermodesulfobacteriota</taxon>
        <taxon>Desulfobacteria</taxon>
        <taxon>Desulfobacterales</taxon>
        <taxon>Desulfococcaceae</taxon>
        <taxon>Desulfonema</taxon>
    </lineage>
</organism>
<dbReference type="Proteomes" id="UP000663720">
    <property type="component" value="Chromosome"/>
</dbReference>
<accession>A0A975B525</accession>
<name>A0A975B525_9BACT</name>
<proteinExistence type="predicted"/>
<dbReference type="RefSeq" id="WP_207690732.1">
    <property type="nucleotide sequence ID" value="NZ_CP061799.1"/>
</dbReference>
<evidence type="ECO:0008006" key="3">
    <source>
        <dbReference type="Google" id="ProtNLM"/>
    </source>
</evidence>
<gene>
    <name evidence="1" type="ORF">dnl_11700</name>
</gene>
<protein>
    <recommendedName>
        <fullName evidence="3">Sulfur reduction protein DsrE</fullName>
    </recommendedName>
</protein>